<evidence type="ECO:0000256" key="1">
    <source>
        <dbReference type="PROSITE-ProRule" id="PRU00023"/>
    </source>
</evidence>
<evidence type="ECO:0000259" key="4">
    <source>
        <dbReference type="Pfam" id="PF13962"/>
    </source>
</evidence>
<name>A0AAV8SBB9_9ROSI</name>
<evidence type="ECO:0000256" key="2">
    <source>
        <dbReference type="SAM" id="MobiDB-lite"/>
    </source>
</evidence>
<dbReference type="Proteomes" id="UP001159364">
    <property type="component" value="Linkage Group LG12"/>
</dbReference>
<feature type="transmembrane region" description="Helical" evidence="3">
    <location>
        <begin position="664"/>
        <end position="690"/>
    </location>
</feature>
<evidence type="ECO:0000313" key="5">
    <source>
        <dbReference type="EMBL" id="KAJ8749511.1"/>
    </source>
</evidence>
<keyword evidence="1" id="KW-0040">ANK repeat</keyword>
<keyword evidence="6" id="KW-1185">Reference proteome</keyword>
<dbReference type="SUPFAM" id="SSF48403">
    <property type="entry name" value="Ankyrin repeat"/>
    <property type="match status" value="2"/>
</dbReference>
<dbReference type="Pfam" id="PF13962">
    <property type="entry name" value="PGG"/>
    <property type="match status" value="1"/>
</dbReference>
<evidence type="ECO:0000313" key="6">
    <source>
        <dbReference type="Proteomes" id="UP001159364"/>
    </source>
</evidence>
<comment type="caution">
    <text evidence="5">The sequence shown here is derived from an EMBL/GenBank/DDBJ whole genome shotgun (WGS) entry which is preliminary data.</text>
</comment>
<dbReference type="PROSITE" id="PS50088">
    <property type="entry name" value="ANK_REPEAT"/>
    <property type="match status" value="1"/>
</dbReference>
<proteinExistence type="predicted"/>
<keyword evidence="3" id="KW-0472">Membrane</keyword>
<feature type="compositionally biased region" description="Acidic residues" evidence="2">
    <location>
        <begin position="389"/>
        <end position="400"/>
    </location>
</feature>
<sequence length="697" mass="78805">MDPRVYSEMDTIRKILFELVMKAEWKKVVEKYRENANSYDVQITKSKDTVLHIAVFDGQEEIVVELVSVMLRECKDRAMSALATQNEQGDTPLHIAASLGSVKMCKCIAKANSSLLTTPNHNSDTPLFLAVRHGKEEAFHCLYYSLLPDQRHRIFRGNGGDTILHAAIAGEYFNLAFQIIHLYDEHSNGQAHHALVNTYNERGITPLHLLASKPNAFRSGSHLRGYSRLVYYCTFVDDLTVEKPYKEHEKSGQASKETDDSHYPEHCKTLIYFLLLVKRMIKIVFSVKTSERGRDKQNPQARGRVQIFPSNYDTCFQLVKFASKAILVFLGLGSSEISKIKEKKEKHRWAAQLLNELIERATMYEYEESGTEPIERATMYEYEDRGTDNSEEDQDLEQDDCSNQQKGTPDSKTWNTETEEITLRLVMVNEDMTETILNKHFPEGNVDKNVVLMAMQNRKPKAPDMPKIENPILLAAKNGITEMVEKILDKFPVAIHDMNADRKNLVLLAVEHRQPQVYRLLLERNAKDTKGSTVKDSEFRQVDSNGNTALHLAAMLGDYKPWLIPGAALQMQWELKWYEFVENSIAQYSVLLNNAGKTPEDIFSTTHHELVESGGKWLTNTSQSCSVVAALIATVAFATSSNVPGGVKEGVGIPNLESQPAFKVFAVASLVALGFSITSVVMFLAILNYFSVRSERF</sequence>
<dbReference type="PANTHER" id="PTHR24177">
    <property type="entry name" value="CASKIN"/>
    <property type="match status" value="1"/>
</dbReference>
<dbReference type="InterPro" id="IPR036770">
    <property type="entry name" value="Ankyrin_rpt-contain_sf"/>
</dbReference>
<keyword evidence="3" id="KW-1133">Transmembrane helix</keyword>
<dbReference type="Gene3D" id="1.25.40.20">
    <property type="entry name" value="Ankyrin repeat-containing domain"/>
    <property type="match status" value="2"/>
</dbReference>
<feature type="region of interest" description="Disordered" evidence="2">
    <location>
        <begin position="384"/>
        <end position="416"/>
    </location>
</feature>
<dbReference type="SMART" id="SM00248">
    <property type="entry name" value="ANK"/>
    <property type="match status" value="7"/>
</dbReference>
<dbReference type="Pfam" id="PF12796">
    <property type="entry name" value="Ank_2"/>
    <property type="match status" value="2"/>
</dbReference>
<dbReference type="AlphaFoldDB" id="A0AAV8SBB9"/>
<dbReference type="PANTHER" id="PTHR24177:SF103">
    <property type="entry name" value="PGG DOMAIN-CONTAINING PROTEIN"/>
    <property type="match status" value="1"/>
</dbReference>
<dbReference type="InterPro" id="IPR002110">
    <property type="entry name" value="Ankyrin_rpt"/>
</dbReference>
<feature type="repeat" description="ANK" evidence="1">
    <location>
        <begin position="88"/>
        <end position="120"/>
    </location>
</feature>
<feature type="compositionally biased region" description="Polar residues" evidence="2">
    <location>
        <begin position="401"/>
        <end position="416"/>
    </location>
</feature>
<feature type="domain" description="PGG" evidence="4">
    <location>
        <begin position="616"/>
        <end position="686"/>
    </location>
</feature>
<evidence type="ECO:0000256" key="3">
    <source>
        <dbReference type="SAM" id="Phobius"/>
    </source>
</evidence>
<dbReference type="EMBL" id="JAIWQS010000012">
    <property type="protein sequence ID" value="KAJ8749511.1"/>
    <property type="molecule type" value="Genomic_DNA"/>
</dbReference>
<protein>
    <recommendedName>
        <fullName evidence="4">PGG domain-containing protein</fullName>
    </recommendedName>
</protein>
<gene>
    <name evidence="5" type="ORF">K2173_025706</name>
</gene>
<dbReference type="InterPro" id="IPR026961">
    <property type="entry name" value="PGG_dom"/>
</dbReference>
<dbReference type="GO" id="GO:0016020">
    <property type="term" value="C:membrane"/>
    <property type="evidence" value="ECO:0007669"/>
    <property type="project" value="TreeGrafter"/>
</dbReference>
<keyword evidence="3" id="KW-0812">Transmembrane</keyword>
<reference evidence="5 6" key="1">
    <citation type="submission" date="2021-09" db="EMBL/GenBank/DDBJ databases">
        <title>Genomic insights and catalytic innovation underlie evolution of tropane alkaloids biosynthesis.</title>
        <authorList>
            <person name="Wang Y.-J."/>
            <person name="Tian T."/>
            <person name="Huang J.-P."/>
            <person name="Huang S.-X."/>
        </authorList>
    </citation>
    <scope>NUCLEOTIDE SEQUENCE [LARGE SCALE GENOMIC DNA]</scope>
    <source>
        <strain evidence="5">KIB-2018</strain>
        <tissue evidence="5">Leaf</tissue>
    </source>
</reference>
<organism evidence="5 6">
    <name type="scientific">Erythroxylum novogranatense</name>
    <dbReference type="NCBI Taxonomy" id="1862640"/>
    <lineage>
        <taxon>Eukaryota</taxon>
        <taxon>Viridiplantae</taxon>
        <taxon>Streptophyta</taxon>
        <taxon>Embryophyta</taxon>
        <taxon>Tracheophyta</taxon>
        <taxon>Spermatophyta</taxon>
        <taxon>Magnoliopsida</taxon>
        <taxon>eudicotyledons</taxon>
        <taxon>Gunneridae</taxon>
        <taxon>Pentapetalae</taxon>
        <taxon>rosids</taxon>
        <taxon>fabids</taxon>
        <taxon>Malpighiales</taxon>
        <taxon>Erythroxylaceae</taxon>
        <taxon>Erythroxylum</taxon>
    </lineage>
</organism>
<accession>A0AAV8SBB9</accession>